<name>A0A934VP80_9BACT</name>
<dbReference type="RefSeq" id="WP_200353475.1">
    <property type="nucleotide sequence ID" value="NZ_JAENIL010000001.1"/>
</dbReference>
<evidence type="ECO:0000256" key="1">
    <source>
        <dbReference type="ARBA" id="ARBA00008779"/>
    </source>
</evidence>
<dbReference type="PANTHER" id="PTHR42693:SF53">
    <property type="entry name" value="ENDO-4-O-SULFATASE"/>
    <property type="match status" value="1"/>
</dbReference>
<reference evidence="4" key="1">
    <citation type="submission" date="2021-01" db="EMBL/GenBank/DDBJ databases">
        <title>Modified the classification status of verrucomicrobia.</title>
        <authorList>
            <person name="Feng X."/>
        </authorList>
    </citation>
    <scope>NUCLEOTIDE SEQUENCE</scope>
    <source>
        <strain evidence="4">KCTC 13126</strain>
    </source>
</reference>
<evidence type="ECO:0000313" key="4">
    <source>
        <dbReference type="EMBL" id="MBK1875258.1"/>
    </source>
</evidence>
<dbReference type="InterPro" id="IPR019546">
    <property type="entry name" value="TAT_signal_bac_arc"/>
</dbReference>
<dbReference type="Gene3D" id="3.30.1120.10">
    <property type="match status" value="1"/>
</dbReference>
<evidence type="ECO:0000313" key="5">
    <source>
        <dbReference type="Proteomes" id="UP000617628"/>
    </source>
</evidence>
<keyword evidence="5" id="KW-1185">Reference proteome</keyword>
<organism evidence="4 5">
    <name type="scientific">Pelagicoccus mobilis</name>
    <dbReference type="NCBI Taxonomy" id="415221"/>
    <lineage>
        <taxon>Bacteria</taxon>
        <taxon>Pseudomonadati</taxon>
        <taxon>Verrucomicrobiota</taxon>
        <taxon>Opitutia</taxon>
        <taxon>Puniceicoccales</taxon>
        <taxon>Pelagicoccaceae</taxon>
        <taxon>Pelagicoccus</taxon>
    </lineage>
</organism>
<dbReference type="InterPro" id="IPR000917">
    <property type="entry name" value="Sulfatase_N"/>
</dbReference>
<evidence type="ECO:0000256" key="2">
    <source>
        <dbReference type="ARBA" id="ARBA00022801"/>
    </source>
</evidence>
<dbReference type="PROSITE" id="PS51318">
    <property type="entry name" value="TAT"/>
    <property type="match status" value="1"/>
</dbReference>
<dbReference type="NCBIfam" id="TIGR01409">
    <property type="entry name" value="TAT_signal_seq"/>
    <property type="match status" value="1"/>
</dbReference>
<dbReference type="Pfam" id="PF00884">
    <property type="entry name" value="Sulfatase"/>
    <property type="match status" value="1"/>
</dbReference>
<accession>A0A934VP80</accession>
<feature type="domain" description="Sulfatase N-terminal" evidence="3">
    <location>
        <begin position="41"/>
        <end position="384"/>
    </location>
</feature>
<dbReference type="InterPro" id="IPR050738">
    <property type="entry name" value="Sulfatase"/>
</dbReference>
<dbReference type="GO" id="GO:0004065">
    <property type="term" value="F:arylsulfatase activity"/>
    <property type="evidence" value="ECO:0007669"/>
    <property type="project" value="TreeGrafter"/>
</dbReference>
<dbReference type="SUPFAM" id="SSF53649">
    <property type="entry name" value="Alkaline phosphatase-like"/>
    <property type="match status" value="1"/>
</dbReference>
<dbReference type="PANTHER" id="PTHR42693">
    <property type="entry name" value="ARYLSULFATASE FAMILY MEMBER"/>
    <property type="match status" value="1"/>
</dbReference>
<gene>
    <name evidence="4" type="ORF">JIN87_00190</name>
</gene>
<proteinExistence type="inferred from homology"/>
<dbReference type="InterPro" id="IPR017850">
    <property type="entry name" value="Alkaline_phosphatase_core_sf"/>
</dbReference>
<dbReference type="AlphaFoldDB" id="A0A934VP80"/>
<comment type="caution">
    <text evidence="4">The sequence shown here is derived from an EMBL/GenBank/DDBJ whole genome shotgun (WGS) entry which is preliminary data.</text>
</comment>
<dbReference type="CDD" id="cd16034">
    <property type="entry name" value="sulfatase_like"/>
    <property type="match status" value="1"/>
</dbReference>
<keyword evidence="2 4" id="KW-0378">Hydrolase</keyword>
<evidence type="ECO:0000259" key="3">
    <source>
        <dbReference type="Pfam" id="PF00884"/>
    </source>
</evidence>
<dbReference type="Proteomes" id="UP000617628">
    <property type="component" value="Unassembled WGS sequence"/>
</dbReference>
<protein>
    <submittedName>
        <fullName evidence="4">Sulfatase-like hydrolase/transferase</fullName>
    </submittedName>
</protein>
<comment type="similarity">
    <text evidence="1">Belongs to the sulfatase family.</text>
</comment>
<dbReference type="EMBL" id="JAENIL010000001">
    <property type="protein sequence ID" value="MBK1875258.1"/>
    <property type="molecule type" value="Genomic_DNA"/>
</dbReference>
<sequence length="500" mass="57324">MNQNRRDFLKTTSVLSAAGLATGLAHGAKSEESRSKRQKQPNLVYVFPDQMRRHAMGFMKQDPVLTPNLDKFAKRSVILDNACSTYPVCSPHRASLLTGQYPITTGFYSNCRGDRPDVFLNPETECFTDVLHNNGYHVGYIGKWHLERGEPGEGYASPWVAKERRHNIDFWHSWCNQLQDEYGKRIPWESDHFHFGYWVDDAGPEERHFPGPIWSAIYETNVAADYISNRNGERDADKPFALFVSWNPPHNPYDSVPQNYKELYKDATPGELLNRPNVSKENRGAEALEHVQGYFGAVTGVDDQFGRILHAIEEAGLEEDTIIVFTSDHGEMMGSHGEMGKPYVWEEAFGVPFLISWKNHLEARHEELLLGTPDIMPTLLGLMGLDKKIPDTVEGRDYSAALEDKPGAVRPEFAWYYNYWNARGLRTKDEGCYFYRDGRGRNVDYLFDLRNDPFQMENLGAAKVSRSREFGAEVKRWMKEYGDTFFSQRAKRDYLDTIPG</sequence>
<dbReference type="Gene3D" id="3.40.720.10">
    <property type="entry name" value="Alkaline Phosphatase, subunit A"/>
    <property type="match status" value="1"/>
</dbReference>
<dbReference type="InterPro" id="IPR006311">
    <property type="entry name" value="TAT_signal"/>
</dbReference>